<reference evidence="9" key="1">
    <citation type="submission" date="2020-06" db="EMBL/GenBank/DDBJ databases">
        <authorList>
            <consortium name="Plant Systems Biology data submission"/>
        </authorList>
    </citation>
    <scope>NUCLEOTIDE SEQUENCE</scope>
    <source>
        <strain evidence="9">D6</strain>
    </source>
</reference>
<feature type="compositionally biased region" description="Polar residues" evidence="7">
    <location>
        <begin position="809"/>
        <end position="829"/>
    </location>
</feature>
<evidence type="ECO:0000256" key="5">
    <source>
        <dbReference type="PIRSR" id="PIRSR622684-1"/>
    </source>
</evidence>
<feature type="region of interest" description="Disordered" evidence="7">
    <location>
        <begin position="648"/>
        <end position="679"/>
    </location>
</feature>
<evidence type="ECO:0000313" key="9">
    <source>
        <dbReference type="EMBL" id="CAB9520126.1"/>
    </source>
</evidence>
<feature type="compositionally biased region" description="Basic and acidic residues" evidence="7">
    <location>
        <begin position="889"/>
        <end position="902"/>
    </location>
</feature>
<dbReference type="SMART" id="SM00230">
    <property type="entry name" value="CysPc"/>
    <property type="match status" value="1"/>
</dbReference>
<feature type="active site" evidence="5 6">
    <location>
        <position position="348"/>
    </location>
</feature>
<feature type="compositionally biased region" description="Polar residues" evidence="7">
    <location>
        <begin position="848"/>
        <end position="857"/>
    </location>
</feature>
<protein>
    <submittedName>
        <fullName evidence="9">Calpain-type cysteine protease DEK1</fullName>
    </submittedName>
</protein>
<keyword evidence="4 6" id="KW-0788">Thiol protease</keyword>
<proteinExistence type="inferred from homology"/>
<name>A0A9N8EJ07_9STRA</name>
<feature type="domain" description="Calpain catalytic" evidence="8">
    <location>
        <begin position="31"/>
        <end position="392"/>
    </location>
</feature>
<dbReference type="PANTHER" id="PTHR10183:SF379">
    <property type="entry name" value="CALPAIN-5"/>
    <property type="match status" value="1"/>
</dbReference>
<dbReference type="Proteomes" id="UP001153069">
    <property type="component" value="Unassembled WGS sequence"/>
</dbReference>
<keyword evidence="3 6" id="KW-0378">Hydrolase</keyword>
<evidence type="ECO:0000259" key="8">
    <source>
        <dbReference type="PROSITE" id="PS50203"/>
    </source>
</evidence>
<dbReference type="InterPro" id="IPR038765">
    <property type="entry name" value="Papain-like_cys_pep_sf"/>
</dbReference>
<gene>
    <name evidence="9" type="ORF">SEMRO_1076_G238470.1</name>
</gene>
<dbReference type="Gene3D" id="3.90.70.10">
    <property type="entry name" value="Cysteine proteinases"/>
    <property type="match status" value="1"/>
</dbReference>
<evidence type="ECO:0000256" key="3">
    <source>
        <dbReference type="ARBA" id="ARBA00022801"/>
    </source>
</evidence>
<feature type="compositionally biased region" description="Basic and acidic residues" evidence="7">
    <location>
        <begin position="858"/>
        <end position="870"/>
    </location>
</feature>
<accession>A0A9N8EJ07</accession>
<keyword evidence="2 6" id="KW-0645">Protease</keyword>
<dbReference type="EMBL" id="CAICTM010001074">
    <property type="protein sequence ID" value="CAB9520126.1"/>
    <property type="molecule type" value="Genomic_DNA"/>
</dbReference>
<keyword evidence="10" id="KW-1185">Reference proteome</keyword>
<dbReference type="SUPFAM" id="SSF54001">
    <property type="entry name" value="Cysteine proteinases"/>
    <property type="match status" value="1"/>
</dbReference>
<dbReference type="AlphaFoldDB" id="A0A9N8EJ07"/>
<feature type="region of interest" description="Disordered" evidence="7">
    <location>
        <begin position="957"/>
        <end position="980"/>
    </location>
</feature>
<dbReference type="GO" id="GO:0004198">
    <property type="term" value="F:calcium-dependent cysteine-type endopeptidase activity"/>
    <property type="evidence" value="ECO:0007669"/>
    <property type="project" value="InterPro"/>
</dbReference>
<dbReference type="GO" id="GO:0006508">
    <property type="term" value="P:proteolysis"/>
    <property type="evidence" value="ECO:0007669"/>
    <property type="project" value="UniProtKB-KW"/>
</dbReference>
<feature type="compositionally biased region" description="Pro residues" evidence="7">
    <location>
        <begin position="770"/>
        <end position="791"/>
    </location>
</feature>
<evidence type="ECO:0000256" key="6">
    <source>
        <dbReference type="PROSITE-ProRule" id="PRU00239"/>
    </source>
</evidence>
<sequence>MPRRASFTHLKRPYEEGRLLEEVNKLGGGTLFADKEFPPTVASLIDRREVPPFVVDVPKFTQRTAWKRAHDIWKNDDDKENKNKKGVVLYTMENLKPTAVKQGGLENCYFLASLTSLSLYPERVTRLFLPSSNPDCGIYAVRFFCNGRPNEVVVDDWLPIKKGDDPVSQAAAASLASIPKNAKVTIQSKTNNGDGTETIVRQIEHPDGRMQLKKTTTDIEQPSGKLQFSKTSTDELWVPMVEKAYAKVQGTYAQLEAGCHFETLRDLTGAPGFYYKSVDVDRHGLLMEEFYRQRFPMSCGIDYTYNMPWSDEQLDSVGLLADHAYSILAVCTVNTKQGKPQRLVKLRNPWGDAKEWTGHSPRSRSQRRRRIFWMAWEDFARYYNSWDVNQYQDHYHFSAAMLQDKPAVGYHLVTVHVQQSGEYTFGITQCSNRMLPPSAKYEYSSVRAILVKAPENPPKTARRPWQDVNLSRVWWDPSSKHLPHPREISVNCYGTARVKFAQDVAAAHDKIEVLTEIFAAKARREMAASHHFGGAGEQIICRSRGQPDAQGIQEYYNRNTCPEGYHFRLFTNTETNNVVLQEDKKFSSLHGAELVRPQKNTANYKVTGKDAYSIRVGPGETKGVFLMVKKTFGMAGPMGAATMILGDGRTEREQDSKQKDLTSSYNIPDSTGVQQTAAPVEQLTTMHVGGTKGGGRRRSSGGFQALVASLRGSTNASSVKATQGKKKKKRGSIFGFLFGGNKKMPKDNESAKVPDSAPAPATAPVQQAPVPAPPMQEPTPPPVPAQTPAPATPQHQDQSTAAPSAAKAQPSTANNQASSIPNTGDNPGSSRERFASLVQKFNGEENTEPPTASSESTPKVELREQAEDNKPQTYTQCASTAKPEISPGSREEPATSKTETSKPSKGLFASLFGGEKRRKRGRKATPTEEKMLEPFPDLRQANVVENTTTVEEKTVTDEVTGAEELWPQPQPPHSTCQVAR</sequence>
<feature type="active site" evidence="6">
    <location>
        <position position="108"/>
    </location>
</feature>
<feature type="compositionally biased region" description="Low complexity" evidence="7">
    <location>
        <begin position="758"/>
        <end position="769"/>
    </location>
</feature>
<comment type="similarity">
    <text evidence="1">Belongs to the peptidase C2 family.</text>
</comment>
<evidence type="ECO:0000256" key="7">
    <source>
        <dbReference type="SAM" id="MobiDB-lite"/>
    </source>
</evidence>
<evidence type="ECO:0000256" key="1">
    <source>
        <dbReference type="ARBA" id="ARBA00007623"/>
    </source>
</evidence>
<dbReference type="Pfam" id="PF00648">
    <property type="entry name" value="Peptidase_C2"/>
    <property type="match status" value="2"/>
</dbReference>
<dbReference type="InterPro" id="IPR001300">
    <property type="entry name" value="Peptidase_C2_calpain_cat"/>
</dbReference>
<feature type="compositionally biased region" description="Polar residues" evidence="7">
    <location>
        <begin position="661"/>
        <end position="679"/>
    </location>
</feature>
<feature type="compositionally biased region" description="Polar residues" evidence="7">
    <location>
        <begin position="711"/>
        <end position="721"/>
    </location>
</feature>
<dbReference type="PANTHER" id="PTHR10183">
    <property type="entry name" value="CALPAIN"/>
    <property type="match status" value="1"/>
</dbReference>
<dbReference type="OrthoDB" id="152370at2759"/>
<feature type="compositionally biased region" description="Basic and acidic residues" evidence="7">
    <location>
        <begin position="648"/>
        <end position="660"/>
    </location>
</feature>
<organism evidence="9 10">
    <name type="scientific">Seminavis robusta</name>
    <dbReference type="NCBI Taxonomy" id="568900"/>
    <lineage>
        <taxon>Eukaryota</taxon>
        <taxon>Sar</taxon>
        <taxon>Stramenopiles</taxon>
        <taxon>Ochrophyta</taxon>
        <taxon>Bacillariophyta</taxon>
        <taxon>Bacillariophyceae</taxon>
        <taxon>Bacillariophycidae</taxon>
        <taxon>Naviculales</taxon>
        <taxon>Naviculaceae</taxon>
        <taxon>Seminavis</taxon>
    </lineage>
</organism>
<evidence type="ECO:0000256" key="4">
    <source>
        <dbReference type="ARBA" id="ARBA00022807"/>
    </source>
</evidence>
<feature type="active site" evidence="5 6">
    <location>
        <position position="323"/>
    </location>
</feature>
<evidence type="ECO:0000313" key="10">
    <source>
        <dbReference type="Proteomes" id="UP001153069"/>
    </source>
</evidence>
<dbReference type="InterPro" id="IPR022684">
    <property type="entry name" value="Calpain_cysteine_protease"/>
</dbReference>
<feature type="region of interest" description="Disordered" evidence="7">
    <location>
        <begin position="711"/>
        <end position="935"/>
    </location>
</feature>
<evidence type="ECO:0000256" key="2">
    <source>
        <dbReference type="ARBA" id="ARBA00022670"/>
    </source>
</evidence>
<dbReference type="PROSITE" id="PS50203">
    <property type="entry name" value="CALPAIN_CAT"/>
    <property type="match status" value="1"/>
</dbReference>
<comment type="caution">
    <text evidence="9">The sequence shown here is derived from an EMBL/GenBank/DDBJ whole genome shotgun (WGS) entry which is preliminary data.</text>
</comment>